<feature type="region of interest" description="Disordered" evidence="2">
    <location>
        <begin position="988"/>
        <end position="1043"/>
    </location>
</feature>
<feature type="compositionally biased region" description="Basic residues" evidence="2">
    <location>
        <begin position="1139"/>
        <end position="1150"/>
    </location>
</feature>
<dbReference type="InterPro" id="IPR015943">
    <property type="entry name" value="WD40/YVTN_repeat-like_dom_sf"/>
</dbReference>
<feature type="compositionally biased region" description="Acidic residues" evidence="2">
    <location>
        <begin position="993"/>
        <end position="1002"/>
    </location>
</feature>
<feature type="compositionally biased region" description="Basic and acidic residues" evidence="2">
    <location>
        <begin position="1193"/>
        <end position="1203"/>
    </location>
</feature>
<feature type="region of interest" description="Disordered" evidence="2">
    <location>
        <begin position="1476"/>
        <end position="1508"/>
    </location>
</feature>
<feature type="region of interest" description="Disordered" evidence="2">
    <location>
        <begin position="555"/>
        <end position="575"/>
    </location>
</feature>
<dbReference type="SUPFAM" id="SSF50998">
    <property type="entry name" value="Quinoprotein alcohol dehydrogenase-like"/>
    <property type="match status" value="1"/>
</dbReference>
<evidence type="ECO:0000313" key="3">
    <source>
        <dbReference type="Proteomes" id="UP000694888"/>
    </source>
</evidence>
<dbReference type="InterPro" id="IPR001680">
    <property type="entry name" value="WD40_rpt"/>
</dbReference>
<feature type="compositionally biased region" description="Basic and acidic residues" evidence="2">
    <location>
        <begin position="1765"/>
        <end position="1774"/>
    </location>
</feature>
<feature type="compositionally biased region" description="Basic and acidic residues" evidence="2">
    <location>
        <begin position="1163"/>
        <end position="1175"/>
    </location>
</feature>
<feature type="compositionally biased region" description="Basic and acidic residues" evidence="2">
    <location>
        <begin position="1126"/>
        <end position="1138"/>
    </location>
</feature>
<feature type="compositionally biased region" description="Basic and acidic residues" evidence="2">
    <location>
        <begin position="1210"/>
        <end position="1232"/>
    </location>
</feature>
<feature type="region of interest" description="Disordered" evidence="2">
    <location>
        <begin position="87"/>
        <end position="109"/>
    </location>
</feature>
<feature type="compositionally biased region" description="Polar residues" evidence="2">
    <location>
        <begin position="1476"/>
        <end position="1489"/>
    </location>
</feature>
<feature type="compositionally biased region" description="Basic and acidic residues" evidence="2">
    <location>
        <begin position="15"/>
        <end position="39"/>
    </location>
</feature>
<dbReference type="SUPFAM" id="SSF50978">
    <property type="entry name" value="WD40 repeat-like"/>
    <property type="match status" value="2"/>
</dbReference>
<name>A0ABM1A9D7_APLCA</name>
<protein>
    <submittedName>
        <fullName evidence="4">Uncharacterized protein LOC101848406</fullName>
    </submittedName>
</protein>
<reference evidence="4" key="1">
    <citation type="submission" date="2025-08" db="UniProtKB">
        <authorList>
            <consortium name="RefSeq"/>
        </authorList>
    </citation>
    <scope>IDENTIFICATION</scope>
</reference>
<keyword evidence="1" id="KW-0853">WD repeat</keyword>
<feature type="region of interest" description="Disordered" evidence="2">
    <location>
        <begin position="1651"/>
        <end position="1687"/>
    </location>
</feature>
<feature type="compositionally biased region" description="Basic residues" evidence="2">
    <location>
        <begin position="1105"/>
        <end position="1114"/>
    </location>
</feature>
<feature type="repeat" description="WD" evidence="1">
    <location>
        <begin position="358"/>
        <end position="400"/>
    </location>
</feature>
<sequence>MDISNNPPFGLNLENRNDESENDESDKAEGGFDTKRTFSELDSDSECFNDEGILVATNDEYDPKNMEGDTAAEDHDPIFEEIKDAIARRQSQSKSSSSNRSVTSDDTPQVRISDQYVSIPYGIQPRASYEHGKRSSDIMGVTYNGRMRQFIILDSKGITTWKRDAVKNRVERALQYPKYEYRLITYMLYAKKFNCYFALGKDFSLKVYNRDFCETCSVSADLRSVLFMLFNPVRDELITGGVGGTKVWRFHQQVGKSIVELKPLANYGLTLKYELPNVGGSWVKRVELDHDLEHLYCCSDTDLHVYNLTGKLLFKFERAHMMSITGCRYSKSASVLVTSSIDCEVKVWSLMGGLVHTFRGHSRAVTNLILHPATPSIVITCSLDGTVRMWSLDTMDTLYSLVVSVDGVLWMGLTDDNMLFMSTPRALTLWNLNYSMQFWALARSSVTRMKLCGSRDKTTRLMAVSEDSSIRLMARSNCKNLSTVLPPPSISPLQRVLSVCYSREFNVIYMLINPHEIWLYTSRTDPCCRMAVWDVIDIQDTFLEQRHGTNMMGEEMGTTTSSWNKPSPSHRATENGVGNEVLSNCCCITVLNSTAMVWTDEGCCCPIRDSYLLLGLEDGRILFMDPVIKGHKYLEFKTGKDPVLDMCHDTEHNGLITLYKLKDRMQIHVWGLPDLELQHEIYVSPDLRDYARVGYILVTGHESGSVIFNTLEHATDPGLHKAKMLPPYHEVIDTHHKPEHQAPIITVDVCTTLKIFCSCSDDGAIKIWSDDNVLMTEIMLDTSLTSACFLNTMGDLLVGFQKHIFYMDHTKVCSQLTVTEAEMESFDKESFICEDPAVLYEGVTPNPDPVNLQNYLVPFDIEFSKDFLEGRVKLEPEVVKKEESDEESEVSMAPTEIYYSPDSTPRRRLSLVDLTLGSEVSKYDLLKHMKKTLDHLAEKERREAAELALQQKQAMQRATPAHKRRMRRQMRKLGFDDEDLGQTYDRAQKEGQDEGVEKDEEVEKFSFPQFGESPGSTPRSTPPSTPEILSGDEEPETDVTQETVDVAVKVEIKVKENDEISKFLEAEQAKAKQQEKTETPRGGQPKRTKFGLGSFTVDADSLIKSAKKSPRVVKRATASVPSHAQKGTDSDSDSGEKKPSRKERQVKKKAMISSQKRVGPKQRKPEGKGVEKVEEPPTQMQALTMKEQTLDVPDSKVKEKSETDEIDGEGGEKRDWETVSRGDDHLDGKEGKATGLSMPKVRDAMSPTPLDQSLAKDLPMVPGLPTVPPAQEGSGASGRPAVPSAAESKAALIKKLGNRSAMDFHSSTRMPGEATSGAGDVGLPDSEPPASDGASQSGTGVPGRGSATSMGSEESRTAFRIGLLSMEKTVTGEELTGADGINKSSTPSDMWAGQASGKSPPPDAASTDISISRPASQMLSDFSAQPPSISTEPRFEREESIEPRFGSDAFRQEMDASETGAASMDSGWVDSDFVSVSRQGVRPSTQQGEQLEGLDIGHGDGADGRKSGGLLTEAEVNEAKARPMTSLEQSFSDQPEMQNALKYFRQRPRTAQMKFETELELIMELPHSHKDLQQAFDSSLVNYRRLASSNLASDQLYRNDDMAFSENWHERQIERHMLIRMQKELRSQNAQKRRQLMEMRKQEKWAQHVQAVRTHDPRPTPARASTVHGSRPSNMFPAPTPESSRPHTATGIYRHSQPLITASPQQQQLYALQHQGQQLPGQGPMTMRQQMQQLLEARTRQQEVENNLRGKALLGSEKPFRCRIRPQESPHDGEMESGADQPPSIDPWLLDPRNPRAVRPKSSKSIPSKCHRYVLVTKPKTKLHIPLPTPLEEHLLATRFPDQGEKVFRRYEGLLYHPPRRPAYGIDYSPYQHQLYG</sequence>
<feature type="compositionally biased region" description="Low complexity" evidence="2">
    <location>
        <begin position="92"/>
        <end position="104"/>
    </location>
</feature>
<accession>A0ABM1A9D7</accession>
<feature type="compositionally biased region" description="Acidic residues" evidence="2">
    <location>
        <begin position="1030"/>
        <end position="1039"/>
    </location>
</feature>
<dbReference type="GeneID" id="101848406"/>
<feature type="region of interest" description="Disordered" evidence="2">
    <location>
        <begin position="1"/>
        <end position="51"/>
    </location>
</feature>
<dbReference type="PANTHER" id="PTHR45532">
    <property type="entry name" value="WD REPEAT-CONTAINING PROTEIN 97"/>
    <property type="match status" value="1"/>
</dbReference>
<dbReference type="RefSeq" id="XP_012943336.1">
    <property type="nucleotide sequence ID" value="XM_013087882.2"/>
</dbReference>
<evidence type="ECO:0000256" key="2">
    <source>
        <dbReference type="SAM" id="MobiDB-lite"/>
    </source>
</evidence>
<gene>
    <name evidence="4" type="primary">LOC101848406</name>
</gene>
<dbReference type="Gene3D" id="2.130.10.10">
    <property type="entry name" value="YVTN repeat-like/Quinoprotein amine dehydrogenase"/>
    <property type="match status" value="2"/>
</dbReference>
<dbReference type="Proteomes" id="UP000694888">
    <property type="component" value="Unplaced"/>
</dbReference>
<dbReference type="InterPro" id="IPR036322">
    <property type="entry name" value="WD40_repeat_dom_sf"/>
</dbReference>
<keyword evidence="3" id="KW-1185">Reference proteome</keyword>
<feature type="compositionally biased region" description="Polar residues" evidence="2">
    <location>
        <begin position="1407"/>
        <end position="1431"/>
    </location>
</feature>
<feature type="compositionally biased region" description="Basic and acidic residues" evidence="2">
    <location>
        <begin position="1065"/>
        <end position="1079"/>
    </location>
</feature>
<dbReference type="SMART" id="SM00320">
    <property type="entry name" value="WD40"/>
    <property type="match status" value="5"/>
</dbReference>
<proteinExistence type="predicted"/>
<feature type="compositionally biased region" description="Basic and acidic residues" evidence="2">
    <location>
        <begin position="1495"/>
        <end position="1506"/>
    </location>
</feature>
<dbReference type="PROSITE" id="PS50294">
    <property type="entry name" value="WD_REPEATS_REGION"/>
    <property type="match status" value="2"/>
</dbReference>
<dbReference type="PANTHER" id="PTHR45532:SF3">
    <property type="match status" value="1"/>
</dbReference>
<feature type="repeat" description="WD" evidence="1">
    <location>
        <begin position="317"/>
        <end position="350"/>
    </location>
</feature>
<evidence type="ECO:0000313" key="4">
    <source>
        <dbReference type="RefSeq" id="XP_012943336.1"/>
    </source>
</evidence>
<evidence type="ECO:0000256" key="1">
    <source>
        <dbReference type="PROSITE-ProRule" id="PRU00221"/>
    </source>
</evidence>
<dbReference type="Pfam" id="PF00400">
    <property type="entry name" value="WD40"/>
    <property type="match status" value="3"/>
</dbReference>
<dbReference type="PROSITE" id="PS50082">
    <property type="entry name" value="WD_REPEATS_2"/>
    <property type="match status" value="2"/>
</dbReference>
<feature type="region of interest" description="Disordered" evidence="2">
    <location>
        <begin position="1755"/>
        <end position="1804"/>
    </location>
</feature>
<organism evidence="3 4">
    <name type="scientific">Aplysia californica</name>
    <name type="common">California sea hare</name>
    <dbReference type="NCBI Taxonomy" id="6500"/>
    <lineage>
        <taxon>Eukaryota</taxon>
        <taxon>Metazoa</taxon>
        <taxon>Spiralia</taxon>
        <taxon>Lophotrochozoa</taxon>
        <taxon>Mollusca</taxon>
        <taxon>Gastropoda</taxon>
        <taxon>Heterobranchia</taxon>
        <taxon>Euthyneura</taxon>
        <taxon>Tectipleura</taxon>
        <taxon>Aplysiida</taxon>
        <taxon>Aplysioidea</taxon>
        <taxon>Aplysiidae</taxon>
        <taxon>Aplysia</taxon>
    </lineage>
</organism>
<dbReference type="InterPro" id="IPR011047">
    <property type="entry name" value="Quinoprotein_ADH-like_sf"/>
</dbReference>
<feature type="compositionally biased region" description="Basic and acidic residues" evidence="2">
    <location>
        <begin position="1433"/>
        <end position="1442"/>
    </location>
</feature>
<feature type="region of interest" description="Disordered" evidence="2">
    <location>
        <begin position="1065"/>
        <end position="1448"/>
    </location>
</feature>